<accession>A0A3S5A3Y8</accession>
<dbReference type="Proteomes" id="UP000784294">
    <property type="component" value="Unassembled WGS sequence"/>
</dbReference>
<reference evidence="2" key="1">
    <citation type="submission" date="2018-11" db="EMBL/GenBank/DDBJ databases">
        <authorList>
            <consortium name="Pathogen Informatics"/>
        </authorList>
    </citation>
    <scope>NUCLEOTIDE SEQUENCE</scope>
</reference>
<proteinExistence type="predicted"/>
<evidence type="ECO:0000256" key="1">
    <source>
        <dbReference type="SAM" id="MobiDB-lite"/>
    </source>
</evidence>
<organism evidence="2 3">
    <name type="scientific">Protopolystoma xenopodis</name>
    <dbReference type="NCBI Taxonomy" id="117903"/>
    <lineage>
        <taxon>Eukaryota</taxon>
        <taxon>Metazoa</taxon>
        <taxon>Spiralia</taxon>
        <taxon>Lophotrochozoa</taxon>
        <taxon>Platyhelminthes</taxon>
        <taxon>Monogenea</taxon>
        <taxon>Polyopisthocotylea</taxon>
        <taxon>Polystomatidea</taxon>
        <taxon>Polystomatidae</taxon>
        <taxon>Protopolystoma</taxon>
    </lineage>
</organism>
<gene>
    <name evidence="2" type="ORF">PXEA_LOCUS4760</name>
</gene>
<dbReference type="AlphaFoldDB" id="A0A3S5A3Y8"/>
<keyword evidence="3" id="KW-1185">Reference proteome</keyword>
<feature type="compositionally biased region" description="Polar residues" evidence="1">
    <location>
        <begin position="488"/>
        <end position="502"/>
    </location>
</feature>
<protein>
    <submittedName>
        <fullName evidence="2">Uncharacterized protein</fullName>
    </submittedName>
</protein>
<feature type="region of interest" description="Disordered" evidence="1">
    <location>
        <begin position="487"/>
        <end position="506"/>
    </location>
</feature>
<name>A0A3S5A3Y8_9PLAT</name>
<comment type="caution">
    <text evidence="2">The sequence shown here is derived from an EMBL/GenBank/DDBJ whole genome shotgun (WGS) entry which is preliminary data.</text>
</comment>
<evidence type="ECO:0000313" key="2">
    <source>
        <dbReference type="EMBL" id="VEL11320.1"/>
    </source>
</evidence>
<dbReference type="OrthoDB" id="6287897at2759"/>
<evidence type="ECO:0000313" key="3">
    <source>
        <dbReference type="Proteomes" id="UP000784294"/>
    </source>
</evidence>
<dbReference type="EMBL" id="CAAALY010011476">
    <property type="protein sequence ID" value="VEL11320.1"/>
    <property type="molecule type" value="Genomic_DNA"/>
</dbReference>
<sequence>MHIQLLATTFLLTYDQPLHYADITERSARLILDLHSRGASLNSVAGPSSFDHETNDNVDVSASHDGKLVNMPVNTSPLSLLASQTSAAYHLVQSYAGLELLPILPNASTEHSVTNFRDIGDKLYSVAASPLPIMPAPIPLCLARLFVTSPIWCYPDLLLFSMPASCKGEGMPSPRKRAFLTCEDVLFLIGLANFAGAWTDLIRAKAETNQNENEDQEPLPIRRFFRAYSAIVQHLLPHRSPAQLRKRRTNLVISTEQMPASIEEMISAVDSPISQPSRNRRARYVRQLLRYALVGLPADKRPETLARLAEKAARLTWVSRVEVAPIGKEASLILRPPASWTSLPRSSGLPELLAHITRPLSSAGINSDHPDSYERTILSRRSWNFHELTEDRRRSDSSERGARWAQDFIGPTNRCLWWLAPPPDQAEAVWTTSPVPPAEFACSIDSSPLVRVIQLLFQSSYPAPTKIGQPFPPPSSISADHTRAPTAVFSTSTNDPNESADLSSKKEAEIAETSSAFGTLFPLDGPNLLPFIPVEFTSDG</sequence>